<dbReference type="GO" id="GO:0016651">
    <property type="term" value="F:oxidoreductase activity, acting on NAD(P)H"/>
    <property type="evidence" value="ECO:0007669"/>
    <property type="project" value="InterPro"/>
</dbReference>
<dbReference type="GO" id="GO:0052851">
    <property type="term" value="F:ferric-chelate reductase (NADPH) activity"/>
    <property type="evidence" value="ECO:0007669"/>
    <property type="project" value="TreeGrafter"/>
</dbReference>
<sequence length="239" mass="24036">MSDTIAVLGGTGALGRALALRLARAGHLVVLGSRDAERARASAAELRETLSATGVDARVDGEANAGAASAGEIVLLATPWDECGASITALTGELAGRLVVSCINPLGFDAKGPHGIAVAEGSAAEQVAALLPASTVTAAFHHLSAPSVADLDNDLSGEDVLVCGDDAAARARVVQLAADVTGRPGVEVGALRQARVLEPFTAVIIAVNKRYRTRAGVLMTHVDPARPAPAPKAAAQAHA</sequence>
<keyword evidence="1" id="KW-0560">Oxidoreductase</keyword>
<dbReference type="InterPro" id="IPR036291">
    <property type="entry name" value="NAD(P)-bd_dom_sf"/>
</dbReference>
<evidence type="ECO:0000313" key="3">
    <source>
        <dbReference type="EMBL" id="SEO56295.1"/>
    </source>
</evidence>
<dbReference type="NCBIfam" id="TIGR01915">
    <property type="entry name" value="npdG"/>
    <property type="match status" value="1"/>
</dbReference>
<accession>A0A1H8QPY7</accession>
<dbReference type="AlphaFoldDB" id="A0A1H8QPY7"/>
<evidence type="ECO:0000259" key="2">
    <source>
        <dbReference type="Pfam" id="PF03807"/>
    </source>
</evidence>
<dbReference type="InterPro" id="IPR051267">
    <property type="entry name" value="STEAP_metalloreductase"/>
</dbReference>
<dbReference type="PANTHER" id="PTHR14239:SF0">
    <property type="entry name" value="F420-DEPENDENT NADP REDUCTASE"/>
    <property type="match status" value="1"/>
</dbReference>
<dbReference type="Pfam" id="PF03807">
    <property type="entry name" value="F420_oxidored"/>
    <property type="match status" value="1"/>
</dbReference>
<dbReference type="GO" id="GO:0005886">
    <property type="term" value="C:plasma membrane"/>
    <property type="evidence" value="ECO:0007669"/>
    <property type="project" value="TreeGrafter"/>
</dbReference>
<reference evidence="4" key="1">
    <citation type="submission" date="2016-10" db="EMBL/GenBank/DDBJ databases">
        <authorList>
            <person name="Varghese N."/>
            <person name="Submissions S."/>
        </authorList>
    </citation>
    <scope>NUCLEOTIDE SEQUENCE [LARGE SCALE GENOMIC DNA]</scope>
    <source>
        <strain evidence="4">DSM 45413</strain>
    </source>
</reference>
<organism evidence="3 4">
    <name type="scientific">Trujillonella endophytica</name>
    <dbReference type="NCBI Taxonomy" id="673521"/>
    <lineage>
        <taxon>Bacteria</taxon>
        <taxon>Bacillati</taxon>
        <taxon>Actinomycetota</taxon>
        <taxon>Actinomycetes</taxon>
        <taxon>Geodermatophilales</taxon>
        <taxon>Geodermatophilaceae</taxon>
        <taxon>Trujillonella</taxon>
    </lineage>
</organism>
<dbReference type="GO" id="GO:0070967">
    <property type="term" value="F:coenzyme F420 binding"/>
    <property type="evidence" value="ECO:0007669"/>
    <property type="project" value="InterPro"/>
</dbReference>
<dbReference type="SUPFAM" id="SSF51735">
    <property type="entry name" value="NAD(P)-binding Rossmann-fold domains"/>
    <property type="match status" value="1"/>
</dbReference>
<dbReference type="RefSeq" id="WP_091940305.1">
    <property type="nucleotide sequence ID" value="NZ_FOEE01000002.1"/>
</dbReference>
<dbReference type="GO" id="GO:0050661">
    <property type="term" value="F:NADP binding"/>
    <property type="evidence" value="ECO:0007669"/>
    <property type="project" value="InterPro"/>
</dbReference>
<evidence type="ECO:0000256" key="1">
    <source>
        <dbReference type="ARBA" id="ARBA00023002"/>
    </source>
</evidence>
<proteinExistence type="predicted"/>
<dbReference type="STRING" id="673521.SAMN05660991_00734"/>
<dbReference type="OrthoDB" id="5738121at2"/>
<dbReference type="EMBL" id="FOEE01000002">
    <property type="protein sequence ID" value="SEO56295.1"/>
    <property type="molecule type" value="Genomic_DNA"/>
</dbReference>
<dbReference type="GO" id="GO:0006740">
    <property type="term" value="P:NADPH regeneration"/>
    <property type="evidence" value="ECO:0007669"/>
    <property type="project" value="InterPro"/>
</dbReference>
<dbReference type="PANTHER" id="PTHR14239">
    <property type="entry name" value="DUDULIN-RELATED"/>
    <property type="match status" value="1"/>
</dbReference>
<dbReference type="GO" id="GO:0015677">
    <property type="term" value="P:copper ion import"/>
    <property type="evidence" value="ECO:0007669"/>
    <property type="project" value="TreeGrafter"/>
</dbReference>
<name>A0A1H8QPY7_9ACTN</name>
<keyword evidence="4" id="KW-1185">Reference proteome</keyword>
<dbReference type="InterPro" id="IPR010185">
    <property type="entry name" value="NpdG"/>
</dbReference>
<dbReference type="InterPro" id="IPR028939">
    <property type="entry name" value="P5C_Rdtase_cat_N"/>
</dbReference>
<dbReference type="Proteomes" id="UP000198960">
    <property type="component" value="Unassembled WGS sequence"/>
</dbReference>
<dbReference type="GO" id="GO:0008823">
    <property type="term" value="F:cupric reductase (NADH) activity"/>
    <property type="evidence" value="ECO:0007669"/>
    <property type="project" value="TreeGrafter"/>
</dbReference>
<dbReference type="Gene3D" id="3.40.50.720">
    <property type="entry name" value="NAD(P)-binding Rossmann-like Domain"/>
    <property type="match status" value="1"/>
</dbReference>
<protein>
    <submittedName>
        <fullName evidence="3">Reduced coenzyme F420:NADP oxidoreductase</fullName>
    </submittedName>
</protein>
<evidence type="ECO:0000313" key="4">
    <source>
        <dbReference type="Proteomes" id="UP000198960"/>
    </source>
</evidence>
<feature type="domain" description="Pyrroline-5-carboxylate reductase catalytic N-terminal" evidence="2">
    <location>
        <begin position="4"/>
        <end position="105"/>
    </location>
</feature>
<gene>
    <name evidence="3" type="ORF">SAMN05660991_00734</name>
</gene>